<dbReference type="SUPFAM" id="SSF52047">
    <property type="entry name" value="RNI-like"/>
    <property type="match status" value="1"/>
</dbReference>
<evidence type="ECO:0000313" key="3">
    <source>
        <dbReference type="Proteomes" id="UP000032141"/>
    </source>
</evidence>
<dbReference type="Proteomes" id="UP000032141">
    <property type="component" value="Chromosome C9"/>
</dbReference>
<protein>
    <recommendedName>
        <fullName evidence="1">FBD domain-containing protein</fullName>
    </recommendedName>
</protein>
<dbReference type="InterPro" id="IPR050232">
    <property type="entry name" value="FBL13/AtMIF1-like"/>
</dbReference>
<dbReference type="InterPro" id="IPR006566">
    <property type="entry name" value="FBD"/>
</dbReference>
<dbReference type="AlphaFoldDB" id="A0A0D3EAR4"/>
<feature type="domain" description="FBD" evidence="1">
    <location>
        <begin position="292"/>
        <end position="364"/>
    </location>
</feature>
<dbReference type="Pfam" id="PF08387">
    <property type="entry name" value="FBD"/>
    <property type="match status" value="1"/>
</dbReference>
<dbReference type="Pfam" id="PF24758">
    <property type="entry name" value="LRR_At5g56370"/>
    <property type="match status" value="1"/>
</dbReference>
<accession>A0A0D3EAR4</accession>
<dbReference type="HOGENOM" id="CLU_010721_1_3_1"/>
<dbReference type="OMA" id="AITHNIQ"/>
<dbReference type="STRING" id="109376.A0A0D3EAR4"/>
<dbReference type="Gramene" id="Bo9g111510.1">
    <property type="protein sequence ID" value="Bo9g111510.1"/>
    <property type="gene ID" value="Bo9g111510"/>
</dbReference>
<dbReference type="PANTHER" id="PTHR31900:SF25">
    <property type="entry name" value="FBD DOMAIN-CONTAINING PROTEIN"/>
    <property type="match status" value="1"/>
</dbReference>
<dbReference type="InterPro" id="IPR055411">
    <property type="entry name" value="LRR_FXL15/At3g58940/PEG3-like"/>
</dbReference>
<evidence type="ECO:0000313" key="2">
    <source>
        <dbReference type="EnsemblPlants" id="Bo9g111510.1"/>
    </source>
</evidence>
<dbReference type="SMART" id="SM00579">
    <property type="entry name" value="FBD"/>
    <property type="match status" value="1"/>
</dbReference>
<proteinExistence type="predicted"/>
<dbReference type="eggNOG" id="ENOG502R3XM">
    <property type="taxonomic scope" value="Eukaryota"/>
</dbReference>
<sequence>MDLDCHSFSSFDAFVSCTNMFFDKHKASWIRKLRLSIRTPVGVDDTTYLTPWIDSAITHNIQHLDVHFSCLYKGNDPEVVSLPCLKIMQLEYVKYPNEASFVKLISGSPVLEDLTVIRAPTNNSNVLIVCSQTLKRIYINQFIRFDEQNGVVIDAPLLEILMIKCYLTNNLKIINLGLTPKIDIDIPFITIDVLDTNDSSKRSVVHNFFASISRARCLAISHSTVTVIEKLEPQLQFSYLSQLSASFSMFDLKMLPRILRSYPKLKSLILELVDDRHRKNGEPTVMFSSVPPCLISSLKFVELKSPILGYEGEIELVRYFLKNSRVLEKLSLRFKNHNRKKSKHVILQELLAIPRCSSTCEVVF</sequence>
<organism evidence="2 3">
    <name type="scientific">Brassica oleracea var. oleracea</name>
    <dbReference type="NCBI Taxonomy" id="109376"/>
    <lineage>
        <taxon>Eukaryota</taxon>
        <taxon>Viridiplantae</taxon>
        <taxon>Streptophyta</taxon>
        <taxon>Embryophyta</taxon>
        <taxon>Tracheophyta</taxon>
        <taxon>Spermatophyta</taxon>
        <taxon>Magnoliopsida</taxon>
        <taxon>eudicotyledons</taxon>
        <taxon>Gunneridae</taxon>
        <taxon>Pentapetalae</taxon>
        <taxon>rosids</taxon>
        <taxon>malvids</taxon>
        <taxon>Brassicales</taxon>
        <taxon>Brassicaceae</taxon>
        <taxon>Brassiceae</taxon>
        <taxon>Brassica</taxon>
    </lineage>
</organism>
<dbReference type="PANTHER" id="PTHR31900">
    <property type="entry name" value="F-BOX/RNI SUPERFAMILY PROTEIN-RELATED"/>
    <property type="match status" value="1"/>
</dbReference>
<dbReference type="EnsemblPlants" id="Bo9g111510.1">
    <property type="protein sequence ID" value="Bo9g111510.1"/>
    <property type="gene ID" value="Bo9g111510"/>
</dbReference>
<evidence type="ECO:0000259" key="1">
    <source>
        <dbReference type="SMART" id="SM00579"/>
    </source>
</evidence>
<keyword evidence="3" id="KW-1185">Reference proteome</keyword>
<reference evidence="2" key="2">
    <citation type="submission" date="2015-03" db="UniProtKB">
        <authorList>
            <consortium name="EnsemblPlants"/>
        </authorList>
    </citation>
    <scope>IDENTIFICATION</scope>
</reference>
<reference evidence="2 3" key="1">
    <citation type="journal article" date="2014" name="Genome Biol.">
        <title>Transcriptome and methylome profiling reveals relics of genome dominance in the mesopolyploid Brassica oleracea.</title>
        <authorList>
            <person name="Parkin I.A."/>
            <person name="Koh C."/>
            <person name="Tang H."/>
            <person name="Robinson S.J."/>
            <person name="Kagale S."/>
            <person name="Clarke W.E."/>
            <person name="Town C.D."/>
            <person name="Nixon J."/>
            <person name="Krishnakumar V."/>
            <person name="Bidwell S.L."/>
            <person name="Denoeud F."/>
            <person name="Belcram H."/>
            <person name="Links M.G."/>
            <person name="Just J."/>
            <person name="Clarke C."/>
            <person name="Bender T."/>
            <person name="Huebert T."/>
            <person name="Mason A.S."/>
            <person name="Pires J.C."/>
            <person name="Barker G."/>
            <person name="Moore J."/>
            <person name="Walley P.G."/>
            <person name="Manoli S."/>
            <person name="Batley J."/>
            <person name="Edwards D."/>
            <person name="Nelson M.N."/>
            <person name="Wang X."/>
            <person name="Paterson A.H."/>
            <person name="King G."/>
            <person name="Bancroft I."/>
            <person name="Chalhoub B."/>
            <person name="Sharpe A.G."/>
        </authorList>
    </citation>
    <scope>NUCLEOTIDE SEQUENCE</scope>
    <source>
        <strain evidence="2 3">cv. TO1000</strain>
    </source>
</reference>
<name>A0A0D3EAR4_BRAOL</name>